<reference evidence="3" key="1">
    <citation type="journal article" date="2019" name="Int. J. Syst. Evol. Microbiol.">
        <title>The Global Catalogue of Microorganisms (GCM) 10K type strain sequencing project: providing services to taxonomists for standard genome sequencing and annotation.</title>
        <authorList>
            <consortium name="The Broad Institute Genomics Platform"/>
            <consortium name="The Broad Institute Genome Sequencing Center for Infectious Disease"/>
            <person name="Wu L."/>
            <person name="Ma J."/>
        </authorList>
    </citation>
    <scope>NUCLEOTIDE SEQUENCE [LARGE SCALE GENOMIC DNA]</scope>
    <source>
        <strain evidence="3">NBRC 106348</strain>
    </source>
</reference>
<comment type="caution">
    <text evidence="2">The sequence shown here is derived from an EMBL/GenBank/DDBJ whole genome shotgun (WGS) entry which is preliminary data.</text>
</comment>
<evidence type="ECO:0000256" key="1">
    <source>
        <dbReference type="SAM" id="MobiDB-lite"/>
    </source>
</evidence>
<dbReference type="EMBL" id="BSUK01000001">
    <property type="protein sequence ID" value="GMA23391.1"/>
    <property type="molecule type" value="Genomic_DNA"/>
</dbReference>
<organism evidence="2 3">
    <name type="scientific">Luteimicrobium album</name>
    <dbReference type="NCBI Taxonomy" id="1054550"/>
    <lineage>
        <taxon>Bacteria</taxon>
        <taxon>Bacillati</taxon>
        <taxon>Actinomycetota</taxon>
        <taxon>Actinomycetes</taxon>
        <taxon>Micrococcales</taxon>
        <taxon>Luteimicrobium</taxon>
    </lineage>
</organism>
<accession>A0ABQ6HY54</accession>
<feature type="compositionally biased region" description="Polar residues" evidence="1">
    <location>
        <begin position="1"/>
        <end position="13"/>
    </location>
</feature>
<name>A0ABQ6HY54_9MICO</name>
<protein>
    <submittedName>
        <fullName evidence="2">Uncharacterized protein</fullName>
    </submittedName>
</protein>
<feature type="region of interest" description="Disordered" evidence="1">
    <location>
        <begin position="1"/>
        <end position="56"/>
    </location>
</feature>
<feature type="compositionally biased region" description="Gly residues" evidence="1">
    <location>
        <begin position="24"/>
        <end position="43"/>
    </location>
</feature>
<dbReference type="Proteomes" id="UP001157091">
    <property type="component" value="Unassembled WGS sequence"/>
</dbReference>
<sequence>MAQQIAAQNQLSQMRRGLPPGLFGPAGPGTPGGQGPGAPGGPQGPDDQRPTPGQYL</sequence>
<proteinExistence type="predicted"/>
<gene>
    <name evidence="2" type="ORF">GCM10025864_11500</name>
</gene>
<evidence type="ECO:0000313" key="3">
    <source>
        <dbReference type="Proteomes" id="UP001157091"/>
    </source>
</evidence>
<evidence type="ECO:0000313" key="2">
    <source>
        <dbReference type="EMBL" id="GMA23391.1"/>
    </source>
</evidence>
<keyword evidence="3" id="KW-1185">Reference proteome</keyword>